<reference evidence="1" key="3">
    <citation type="submission" date="2018-03" db="EMBL/GenBank/DDBJ databases">
        <authorList>
            <person name="Jeon C.O."/>
        </authorList>
    </citation>
    <scope>NUCLEOTIDE SEQUENCE</scope>
    <source>
        <strain evidence="1">JCM 31126</strain>
    </source>
</reference>
<dbReference type="Proteomes" id="UP000268310">
    <property type="component" value="Chromosome"/>
</dbReference>
<dbReference type="InterPro" id="IPR012674">
    <property type="entry name" value="Calycin"/>
</dbReference>
<dbReference type="Proteomes" id="UP001157039">
    <property type="component" value="Unassembled WGS sequence"/>
</dbReference>
<proteinExistence type="predicted"/>
<evidence type="ECO:0000313" key="1">
    <source>
        <dbReference type="EMBL" id="AYW46956.1"/>
    </source>
</evidence>
<reference evidence="2 4" key="2">
    <citation type="journal article" date="2014" name="Int. J. Syst. Evol. Microbiol.">
        <title>Complete genome sequence of Corynebacterium casei LMG S-19264T (=DSM 44701T), isolated from a smear-ripened cheese.</title>
        <authorList>
            <consortium name="US DOE Joint Genome Institute (JGI-PGF)"/>
            <person name="Walter F."/>
            <person name="Albersmeier A."/>
            <person name="Kalinowski J."/>
            <person name="Ruckert C."/>
        </authorList>
    </citation>
    <scope>NUCLEOTIDE SEQUENCE [LARGE SCALE GENOMIC DNA]</scope>
    <source>
        <strain evidence="2 4">NBRC 114545</strain>
    </source>
</reference>
<evidence type="ECO:0000313" key="4">
    <source>
        <dbReference type="Proteomes" id="UP001157039"/>
    </source>
</evidence>
<evidence type="ECO:0000313" key="2">
    <source>
        <dbReference type="EMBL" id="GMA71218.1"/>
    </source>
</evidence>
<name>A0AA37XHV2_9ENTE</name>
<gene>
    <name evidence="1" type="ORF">C7K38_00365</name>
    <name evidence="2" type="ORF">GCM10025885_02670</name>
</gene>
<keyword evidence="3" id="KW-1185">Reference proteome</keyword>
<organism evidence="2 4">
    <name type="scientific">Tetragenococcus osmophilus</name>
    <dbReference type="NCBI Taxonomy" id="526944"/>
    <lineage>
        <taxon>Bacteria</taxon>
        <taxon>Bacillati</taxon>
        <taxon>Bacillota</taxon>
        <taxon>Bacilli</taxon>
        <taxon>Lactobacillales</taxon>
        <taxon>Enterococcaceae</taxon>
        <taxon>Tetragenococcus</taxon>
    </lineage>
</organism>
<dbReference type="RefSeq" id="WP_123933786.1">
    <property type="nucleotide sequence ID" value="NZ_BSUW01000001.1"/>
</dbReference>
<dbReference type="SUPFAM" id="SSF50814">
    <property type="entry name" value="Lipocalins"/>
    <property type="match status" value="1"/>
</dbReference>
<dbReference type="InterPro" id="IPR015231">
    <property type="entry name" value="DUF1934"/>
</dbReference>
<dbReference type="EMBL" id="BSUW01000001">
    <property type="protein sequence ID" value="GMA71218.1"/>
    <property type="molecule type" value="Genomic_DNA"/>
</dbReference>
<dbReference type="Pfam" id="PF09148">
    <property type="entry name" value="DUF1934"/>
    <property type="match status" value="1"/>
</dbReference>
<evidence type="ECO:0000313" key="3">
    <source>
        <dbReference type="Proteomes" id="UP000268310"/>
    </source>
</evidence>
<sequence>MDLTKGVPVSIHLRTEVNQNDEQEEFLFDIKGQVIRMGETLYIRYKEEQEDGSAPVSVTMKIFPDGAVQLTRAGEMHVRLKFVYHEQFETNYQTPYGTIFFSTYTKDLHFSLTDQPVAGKVTIAYDLFMAEQKIGSYNLLLEFSA</sequence>
<dbReference type="Gene3D" id="2.40.128.20">
    <property type="match status" value="1"/>
</dbReference>
<dbReference type="KEGG" id="too:C7K38_00365"/>
<dbReference type="EMBL" id="CP027783">
    <property type="protein sequence ID" value="AYW46956.1"/>
    <property type="molecule type" value="Genomic_DNA"/>
</dbReference>
<accession>A0AA37XHV2</accession>
<reference evidence="1 3" key="1">
    <citation type="journal article" date="2012" name="Int. J. Syst. Evol. Microbiol.">
        <title>Characterization of Tetragenococcus strains from sugar thick juice reveals a novel species, Tetragenococcus osmophilus sp. nov., and divides Tetragenococcus halophilus into two subspecies, T. halophilus subsp. halophilus subsp. nov. and T. halophilus subsp. flandriensis subsp. nov.</title>
        <authorList>
            <person name="Juste A."/>
            <person name="Van Trappen S."/>
            <person name="Verreth C."/>
            <person name="Cleenwerck I."/>
            <person name="De Vos P."/>
            <person name="Lievens B."/>
            <person name="Willems K.A."/>
        </authorList>
    </citation>
    <scope>NUCLEOTIDE SEQUENCE [LARGE SCALE GENOMIC DNA]</scope>
    <source>
        <strain evidence="1 3">JCM 31126</strain>
    </source>
</reference>
<reference evidence="2" key="4">
    <citation type="submission" date="2023-02" db="EMBL/GenBank/DDBJ databases">
        <authorList>
            <person name="Sun Q."/>
            <person name="Mori K."/>
        </authorList>
    </citation>
    <scope>NUCLEOTIDE SEQUENCE</scope>
    <source>
        <strain evidence="2">NBRC 114545</strain>
    </source>
</reference>
<dbReference type="AlphaFoldDB" id="A0AA37XHV2"/>
<protein>
    <submittedName>
        <fullName evidence="1">DUF1934 domain-containing protein</fullName>
    </submittedName>
</protein>